<organism evidence="1 2">
    <name type="scientific">Neolentinus lepideus HHB14362 ss-1</name>
    <dbReference type="NCBI Taxonomy" id="1314782"/>
    <lineage>
        <taxon>Eukaryota</taxon>
        <taxon>Fungi</taxon>
        <taxon>Dikarya</taxon>
        <taxon>Basidiomycota</taxon>
        <taxon>Agaricomycotina</taxon>
        <taxon>Agaricomycetes</taxon>
        <taxon>Gloeophyllales</taxon>
        <taxon>Gloeophyllaceae</taxon>
        <taxon>Neolentinus</taxon>
    </lineage>
</organism>
<dbReference type="STRING" id="1314782.A0A165UEB0"/>
<dbReference type="OrthoDB" id="2728078at2759"/>
<dbReference type="EMBL" id="KV425559">
    <property type="protein sequence ID" value="KZT28025.1"/>
    <property type="molecule type" value="Genomic_DNA"/>
</dbReference>
<keyword evidence="2" id="KW-1185">Reference proteome</keyword>
<dbReference type="Proteomes" id="UP000076761">
    <property type="component" value="Unassembled WGS sequence"/>
</dbReference>
<feature type="non-terminal residue" evidence="1">
    <location>
        <position position="163"/>
    </location>
</feature>
<protein>
    <submittedName>
        <fullName evidence="1">Uncharacterized protein</fullName>
    </submittedName>
</protein>
<proteinExistence type="predicted"/>
<gene>
    <name evidence="1" type="ORF">NEOLEDRAFT_1043240</name>
</gene>
<dbReference type="InParanoid" id="A0A165UEB0"/>
<accession>A0A165UEB0</accession>
<sequence>MCTFIWADHSSPLINCATLELPISEGGLGLVNMQRRNKSVQAVKLKLYLAFDKRPEWAFFMDAMTGKHVTRKFGHVQNWAKINMFLQKWTISTKSNKDLSSNVLEMLKLAKELHLNFIALKPSQETIRMLPAWYHFGAKKILERIQDSDAAHCLHEKHGVHTV</sequence>
<evidence type="ECO:0000313" key="1">
    <source>
        <dbReference type="EMBL" id="KZT28025.1"/>
    </source>
</evidence>
<evidence type="ECO:0000313" key="2">
    <source>
        <dbReference type="Proteomes" id="UP000076761"/>
    </source>
</evidence>
<reference evidence="1 2" key="1">
    <citation type="journal article" date="2016" name="Mol. Biol. Evol.">
        <title>Comparative Genomics of Early-Diverging Mushroom-Forming Fungi Provides Insights into the Origins of Lignocellulose Decay Capabilities.</title>
        <authorList>
            <person name="Nagy L.G."/>
            <person name="Riley R."/>
            <person name="Tritt A."/>
            <person name="Adam C."/>
            <person name="Daum C."/>
            <person name="Floudas D."/>
            <person name="Sun H."/>
            <person name="Yadav J.S."/>
            <person name="Pangilinan J."/>
            <person name="Larsson K.H."/>
            <person name="Matsuura K."/>
            <person name="Barry K."/>
            <person name="Labutti K."/>
            <person name="Kuo R."/>
            <person name="Ohm R.A."/>
            <person name="Bhattacharya S.S."/>
            <person name="Shirouzu T."/>
            <person name="Yoshinaga Y."/>
            <person name="Martin F.M."/>
            <person name="Grigoriev I.V."/>
            <person name="Hibbett D.S."/>
        </authorList>
    </citation>
    <scope>NUCLEOTIDE SEQUENCE [LARGE SCALE GENOMIC DNA]</scope>
    <source>
        <strain evidence="1 2">HHB14362 ss-1</strain>
    </source>
</reference>
<dbReference type="AlphaFoldDB" id="A0A165UEB0"/>
<name>A0A165UEB0_9AGAM</name>